<reference evidence="10 11" key="1">
    <citation type="submission" date="2020-08" db="EMBL/GenBank/DDBJ databases">
        <title>The Agave Microbiome: Exploring the role of microbial communities in plant adaptations to desert environments.</title>
        <authorList>
            <person name="Partida-Martinez L.P."/>
        </authorList>
    </citation>
    <scope>NUCLEOTIDE SEQUENCE [LARGE SCALE GENOMIC DNA]</scope>
    <source>
        <strain evidence="10 11">AS2.3</strain>
    </source>
</reference>
<dbReference type="InterPro" id="IPR000620">
    <property type="entry name" value="EamA_dom"/>
</dbReference>
<evidence type="ECO:0000256" key="7">
    <source>
        <dbReference type="ARBA" id="ARBA00023136"/>
    </source>
</evidence>
<dbReference type="InterPro" id="IPR037185">
    <property type="entry name" value="EmrE-like"/>
</dbReference>
<dbReference type="InterPro" id="IPR004626">
    <property type="entry name" value="RarD"/>
</dbReference>
<comment type="similarity">
    <text evidence="2">Belongs to the EamA transporter family.</text>
</comment>
<evidence type="ECO:0000256" key="4">
    <source>
        <dbReference type="ARBA" id="ARBA00022475"/>
    </source>
</evidence>
<comment type="caution">
    <text evidence="10">The sequence shown here is derived from an EMBL/GenBank/DDBJ whole genome shotgun (WGS) entry which is preliminary data.</text>
</comment>
<dbReference type="Pfam" id="PF00892">
    <property type="entry name" value="EamA"/>
    <property type="match status" value="1"/>
</dbReference>
<feature type="transmembrane region" description="Helical" evidence="8">
    <location>
        <begin position="266"/>
        <end position="284"/>
    </location>
</feature>
<evidence type="ECO:0000256" key="2">
    <source>
        <dbReference type="ARBA" id="ARBA00007362"/>
    </source>
</evidence>
<dbReference type="Proteomes" id="UP000517753">
    <property type="component" value="Unassembled WGS sequence"/>
</dbReference>
<dbReference type="GO" id="GO:0005886">
    <property type="term" value="C:plasma membrane"/>
    <property type="evidence" value="ECO:0007669"/>
    <property type="project" value="UniProtKB-SubCell"/>
</dbReference>
<evidence type="ECO:0000256" key="5">
    <source>
        <dbReference type="ARBA" id="ARBA00022692"/>
    </source>
</evidence>
<keyword evidence="4" id="KW-1003">Cell membrane</keyword>
<dbReference type="RefSeq" id="WP_179506924.1">
    <property type="nucleotide sequence ID" value="NZ_JACCBY010000001.1"/>
</dbReference>
<keyword evidence="5 8" id="KW-0812">Transmembrane</keyword>
<dbReference type="PANTHER" id="PTHR22911:SF137">
    <property type="entry name" value="SOLUTE CARRIER FAMILY 35 MEMBER G2-RELATED"/>
    <property type="match status" value="1"/>
</dbReference>
<evidence type="ECO:0000256" key="6">
    <source>
        <dbReference type="ARBA" id="ARBA00022989"/>
    </source>
</evidence>
<feature type="transmembrane region" description="Helical" evidence="8">
    <location>
        <begin position="104"/>
        <end position="121"/>
    </location>
</feature>
<feature type="transmembrane region" description="Helical" evidence="8">
    <location>
        <begin position="12"/>
        <end position="32"/>
    </location>
</feature>
<feature type="transmembrane region" description="Helical" evidence="8">
    <location>
        <begin position="151"/>
        <end position="167"/>
    </location>
</feature>
<keyword evidence="6 8" id="KW-1133">Transmembrane helix</keyword>
<keyword evidence="11" id="KW-1185">Reference proteome</keyword>
<dbReference type="NCBIfam" id="TIGR00688">
    <property type="entry name" value="rarD"/>
    <property type="match status" value="1"/>
</dbReference>
<feature type="transmembrane region" description="Helical" evidence="8">
    <location>
        <begin position="179"/>
        <end position="199"/>
    </location>
</feature>
<feature type="transmembrane region" description="Helical" evidence="8">
    <location>
        <begin position="73"/>
        <end position="92"/>
    </location>
</feature>
<evidence type="ECO:0000259" key="9">
    <source>
        <dbReference type="Pfam" id="PF00892"/>
    </source>
</evidence>
<organism evidence="10 11">
    <name type="scientific">Sphingomonas melonis</name>
    <dbReference type="NCBI Taxonomy" id="152682"/>
    <lineage>
        <taxon>Bacteria</taxon>
        <taxon>Pseudomonadati</taxon>
        <taxon>Pseudomonadota</taxon>
        <taxon>Alphaproteobacteria</taxon>
        <taxon>Sphingomonadales</taxon>
        <taxon>Sphingomonadaceae</taxon>
        <taxon>Sphingomonas</taxon>
    </lineage>
</organism>
<dbReference type="AlphaFoldDB" id="A0A7Y9FLH3"/>
<dbReference type="EMBL" id="JACCBY010000001">
    <property type="protein sequence ID" value="NYD88306.1"/>
    <property type="molecule type" value="Genomic_DNA"/>
</dbReference>
<proteinExistence type="inferred from homology"/>
<evidence type="ECO:0000256" key="3">
    <source>
        <dbReference type="ARBA" id="ARBA00022448"/>
    </source>
</evidence>
<feature type="domain" description="EamA" evidence="9">
    <location>
        <begin position="10"/>
        <end position="143"/>
    </location>
</feature>
<comment type="subcellular location">
    <subcellularLocation>
        <location evidence="1">Cell membrane</location>
        <topology evidence="1">Multi-pass membrane protein</topology>
    </subcellularLocation>
</comment>
<sequence>MAHSPDARAGLFYAVGAYIWWGLLPLYLHLLTAVAPLQVLASRILWSLLLLLAIVVVTRRLKPLVAAARGRVLAMLTASALLIGINWFVYIWSVTNAHLVEASLGYFINPLLNVALGMLLLGERLNRLQAAAVAVAALGVAILAAGGGGALWVSLVLALSFGFYGLIRKVAAVDALGGLTIETMILAPFALVVLLQAQGAGTGSFGHDRTIDLLLALAGPVTAVPLLMFAAGARRLRYTTIGLLQFIAPTLQFLLAVLVYHEPIRATQLATFTLIWLGCGLYAWSSIRAARALPA</sequence>
<feature type="transmembrane region" description="Helical" evidence="8">
    <location>
        <begin position="44"/>
        <end position="61"/>
    </location>
</feature>
<feature type="transmembrane region" description="Helical" evidence="8">
    <location>
        <begin position="211"/>
        <end position="231"/>
    </location>
</feature>
<evidence type="ECO:0000256" key="1">
    <source>
        <dbReference type="ARBA" id="ARBA00004651"/>
    </source>
</evidence>
<evidence type="ECO:0000256" key="8">
    <source>
        <dbReference type="SAM" id="Phobius"/>
    </source>
</evidence>
<protein>
    <submittedName>
        <fullName evidence="10">Chloramphenicol-sensitive protein RarD</fullName>
    </submittedName>
</protein>
<accession>A0A7Y9FLH3</accession>
<evidence type="ECO:0000313" key="11">
    <source>
        <dbReference type="Proteomes" id="UP000517753"/>
    </source>
</evidence>
<keyword evidence="3" id="KW-0813">Transport</keyword>
<keyword evidence="7 8" id="KW-0472">Membrane</keyword>
<gene>
    <name evidence="10" type="ORF">HD841_000075</name>
</gene>
<feature type="transmembrane region" description="Helical" evidence="8">
    <location>
        <begin position="128"/>
        <end position="145"/>
    </location>
</feature>
<feature type="transmembrane region" description="Helical" evidence="8">
    <location>
        <begin position="238"/>
        <end position="260"/>
    </location>
</feature>
<name>A0A7Y9FLH3_9SPHN</name>
<dbReference type="SUPFAM" id="SSF103481">
    <property type="entry name" value="Multidrug resistance efflux transporter EmrE"/>
    <property type="match status" value="2"/>
</dbReference>
<evidence type="ECO:0000313" key="10">
    <source>
        <dbReference type="EMBL" id="NYD88306.1"/>
    </source>
</evidence>
<dbReference type="PANTHER" id="PTHR22911">
    <property type="entry name" value="ACYL-MALONYL CONDENSING ENZYME-RELATED"/>
    <property type="match status" value="1"/>
</dbReference>